<comment type="caution">
    <text evidence="3">The sequence shown here is derived from an EMBL/GenBank/DDBJ whole genome shotgun (WGS) entry which is preliminary data.</text>
</comment>
<dbReference type="AlphaFoldDB" id="A0AAD4CN72"/>
<dbReference type="EMBL" id="VCAU01000037">
    <property type="protein sequence ID" value="KAF9889387.1"/>
    <property type="molecule type" value="Genomic_DNA"/>
</dbReference>
<gene>
    <name evidence="3" type="ORF">FE257_007497</name>
</gene>
<proteinExistence type="predicted"/>
<dbReference type="Pfam" id="PF09995">
    <property type="entry name" value="MPAB_Lcp_cat"/>
    <property type="match status" value="1"/>
</dbReference>
<protein>
    <recommendedName>
        <fullName evidence="2">ER-bound oxygenase mpaB/mpaB'/Rubber oxygenase catalytic domain-containing protein</fullName>
    </recommendedName>
</protein>
<dbReference type="Proteomes" id="UP001194746">
    <property type="component" value="Unassembled WGS sequence"/>
</dbReference>
<evidence type="ECO:0000256" key="1">
    <source>
        <dbReference type="SAM" id="MobiDB-lite"/>
    </source>
</evidence>
<dbReference type="InterPro" id="IPR018713">
    <property type="entry name" value="MPAB/Lcp_cat_dom"/>
</dbReference>
<evidence type="ECO:0000313" key="3">
    <source>
        <dbReference type="EMBL" id="KAF9889387.1"/>
    </source>
</evidence>
<feature type="domain" description="ER-bound oxygenase mpaB/mpaB'/Rubber oxygenase catalytic" evidence="2">
    <location>
        <begin position="56"/>
        <end position="271"/>
    </location>
</feature>
<dbReference type="PANTHER" id="PTHR36151:SF3">
    <property type="entry name" value="ER-BOUND OXYGENASE MPAB_MPAB'_RUBBER OXYGENASE CATALYTIC DOMAIN-CONTAINING PROTEIN"/>
    <property type="match status" value="1"/>
</dbReference>
<keyword evidence="4" id="KW-1185">Reference proteome</keyword>
<feature type="region of interest" description="Disordered" evidence="1">
    <location>
        <begin position="1"/>
        <end position="38"/>
    </location>
</feature>
<organism evidence="3 4">
    <name type="scientific">Aspergillus nanangensis</name>
    <dbReference type="NCBI Taxonomy" id="2582783"/>
    <lineage>
        <taxon>Eukaryota</taxon>
        <taxon>Fungi</taxon>
        <taxon>Dikarya</taxon>
        <taxon>Ascomycota</taxon>
        <taxon>Pezizomycotina</taxon>
        <taxon>Eurotiomycetes</taxon>
        <taxon>Eurotiomycetidae</taxon>
        <taxon>Eurotiales</taxon>
        <taxon>Aspergillaceae</taxon>
        <taxon>Aspergillus</taxon>
        <taxon>Aspergillus subgen. Circumdati</taxon>
    </lineage>
</organism>
<sequence>MNEPEMVTPREEKSPVVEREDSPEPWQSSCSEKQPPSLVPNDELLDSLQNSAEVQQVVREGILLATGAAAILLQVAMPGVAKGVDNHSSFAYRPLHRLRTTLTFVYCMAFGTREEKKTVITMVNRAHSEVKGSDYSADDPVLQTWVAATLYASGIYMYEEVYGAMDDLKADHIYQEFSVLAISLRVPPAMWPKNRRAFWRYWEKTVATLEITPHARHIANDLLYNKHMFFPLRMALPIVRLMTAQMLPDRLREGYGLKTGTFRRTFYKSAMLGAKVAYPLIPRFIRTIPMKFYMRDMRRRIQNMA</sequence>
<feature type="compositionally biased region" description="Basic and acidic residues" evidence="1">
    <location>
        <begin position="8"/>
        <end position="22"/>
    </location>
</feature>
<dbReference type="PANTHER" id="PTHR36151">
    <property type="entry name" value="BLR2777 PROTEIN"/>
    <property type="match status" value="1"/>
</dbReference>
<name>A0AAD4CN72_ASPNN</name>
<evidence type="ECO:0000313" key="4">
    <source>
        <dbReference type="Proteomes" id="UP001194746"/>
    </source>
</evidence>
<feature type="compositionally biased region" description="Polar residues" evidence="1">
    <location>
        <begin position="25"/>
        <end position="34"/>
    </location>
</feature>
<evidence type="ECO:0000259" key="2">
    <source>
        <dbReference type="Pfam" id="PF09995"/>
    </source>
</evidence>
<reference evidence="3" key="1">
    <citation type="journal article" date="2019" name="Beilstein J. Org. Chem.">
        <title>Nanangenines: drimane sesquiterpenoids as the dominant metabolite cohort of a novel Australian fungus, Aspergillus nanangensis.</title>
        <authorList>
            <person name="Lacey H.J."/>
            <person name="Gilchrist C.L.M."/>
            <person name="Crombie A."/>
            <person name="Kalaitzis J.A."/>
            <person name="Vuong D."/>
            <person name="Rutledge P.J."/>
            <person name="Turner P."/>
            <person name="Pitt J.I."/>
            <person name="Lacey E."/>
            <person name="Chooi Y.H."/>
            <person name="Piggott A.M."/>
        </authorList>
    </citation>
    <scope>NUCLEOTIDE SEQUENCE</scope>
    <source>
        <strain evidence="3">MST-FP2251</strain>
    </source>
</reference>
<accession>A0AAD4CN72</accession>
<reference evidence="3" key="2">
    <citation type="submission" date="2020-02" db="EMBL/GenBank/DDBJ databases">
        <authorList>
            <person name="Gilchrist C.L.M."/>
            <person name="Chooi Y.-H."/>
        </authorList>
    </citation>
    <scope>NUCLEOTIDE SEQUENCE</scope>
    <source>
        <strain evidence="3">MST-FP2251</strain>
    </source>
</reference>
<dbReference type="GO" id="GO:0016491">
    <property type="term" value="F:oxidoreductase activity"/>
    <property type="evidence" value="ECO:0007669"/>
    <property type="project" value="InterPro"/>
</dbReference>